<feature type="binding site" evidence="3">
    <location>
        <position position="258"/>
    </location>
    <ligand>
        <name>Zn(2+)</name>
        <dbReference type="ChEBI" id="CHEBI:29105"/>
    </ligand>
</feature>
<evidence type="ECO:0000259" key="5">
    <source>
        <dbReference type="PROSITE" id="PS51721"/>
    </source>
</evidence>
<evidence type="ECO:0000259" key="4">
    <source>
        <dbReference type="PROSITE" id="PS50936"/>
    </source>
</evidence>
<gene>
    <name evidence="3 6" type="primary">rsgA</name>
    <name evidence="6" type="ORF">H8D24_05640</name>
</gene>
<keyword evidence="3" id="KW-0699">rRNA-binding</keyword>
<dbReference type="EC" id="3.6.1.-" evidence="3"/>
<feature type="domain" description="CP-type G" evidence="5">
    <location>
        <begin position="74"/>
        <end position="234"/>
    </location>
</feature>
<dbReference type="Gene3D" id="2.40.50.140">
    <property type="entry name" value="Nucleic acid-binding proteins"/>
    <property type="match status" value="1"/>
</dbReference>
<dbReference type="SUPFAM" id="SSF52540">
    <property type="entry name" value="P-loop containing nucleoside triphosphate hydrolases"/>
    <property type="match status" value="1"/>
</dbReference>
<feature type="binding site" evidence="3">
    <location>
        <position position="263"/>
    </location>
    <ligand>
        <name>Zn(2+)</name>
        <dbReference type="ChEBI" id="CHEBI:29105"/>
    </ligand>
</feature>
<comment type="cofactor">
    <cofactor evidence="3">
        <name>Zn(2+)</name>
        <dbReference type="ChEBI" id="CHEBI:29105"/>
    </cofactor>
    <text evidence="3">Binds 1 zinc ion per subunit.</text>
</comment>
<dbReference type="PANTHER" id="PTHR32120">
    <property type="entry name" value="SMALL RIBOSOMAL SUBUNIT BIOGENESIS GTPASE RSGA"/>
    <property type="match status" value="1"/>
</dbReference>
<dbReference type="InterPro" id="IPR004881">
    <property type="entry name" value="Ribosome_biogen_GTPase_RsgA"/>
</dbReference>
<dbReference type="PANTHER" id="PTHR32120:SF11">
    <property type="entry name" value="SMALL RIBOSOMAL SUBUNIT BIOGENESIS GTPASE RSGA 1, MITOCHONDRIAL-RELATED"/>
    <property type="match status" value="1"/>
</dbReference>
<reference evidence="6 7" key="1">
    <citation type="submission" date="2020-08" db="EMBL/GenBank/DDBJ databases">
        <title>Bridging the membrane lipid divide: bacteria of the FCB group superphylum have the potential to synthesize archaeal ether lipids.</title>
        <authorList>
            <person name="Villanueva L."/>
            <person name="Von Meijenfeldt F.A.B."/>
            <person name="Westbye A.B."/>
            <person name="Yadav S."/>
            <person name="Hopmans E.C."/>
            <person name="Dutilh B.E."/>
            <person name="Sinninghe Damste J.S."/>
        </authorList>
    </citation>
    <scope>NUCLEOTIDE SEQUENCE [LARGE SCALE GENOMIC DNA]</scope>
    <source>
        <strain evidence="6">NIOZ-UU100</strain>
    </source>
</reference>
<dbReference type="InterPro" id="IPR030378">
    <property type="entry name" value="G_CP_dom"/>
</dbReference>
<sequence>MSSPGQIITRQGDRLIVATSLSNTHPNTVRCAQRKKLPPLAIGDWVTWEPTGDNEGVITTLEERKSLLARPDPFNQRKKPIAANVEQIVIVTAPEPGVDLLQIDQIMVAAEATSIASIIVINKSDLLTAESRDKMDEKLHHYRNLDTQILWTSTKTSNGIEPLQQQLTDKSSVLVGPSGAGKSSIIKQLLPDHEIAIGALSAGISKGKHTTSVSTLYQLNGGGSLIDSPGIREFGIWDLDEETIRNGFREFDEYAGRCRFSNCRHLNEPGCAISEAVTAGELSAGRVENYRQLISK</sequence>
<proteinExistence type="inferred from homology"/>
<dbReference type="Pfam" id="PF03193">
    <property type="entry name" value="RsgA_GTPase"/>
    <property type="match status" value="1"/>
</dbReference>
<feature type="binding site" evidence="3">
    <location>
        <position position="265"/>
    </location>
    <ligand>
        <name>Zn(2+)</name>
        <dbReference type="ChEBI" id="CHEBI:29105"/>
    </ligand>
</feature>
<keyword evidence="1 3" id="KW-0547">Nucleotide-binding</keyword>
<keyword evidence="3" id="KW-0690">Ribosome biogenesis</keyword>
<dbReference type="Proteomes" id="UP000654401">
    <property type="component" value="Unassembled WGS sequence"/>
</dbReference>
<dbReference type="EMBL" id="JACNFK010000028">
    <property type="protein sequence ID" value="MBC8519870.1"/>
    <property type="molecule type" value="Genomic_DNA"/>
</dbReference>
<feature type="binding site" evidence="3">
    <location>
        <begin position="176"/>
        <end position="184"/>
    </location>
    <ligand>
        <name>GTP</name>
        <dbReference type="ChEBI" id="CHEBI:37565"/>
    </ligand>
</feature>
<dbReference type="Gene3D" id="3.40.50.300">
    <property type="entry name" value="P-loop containing nucleotide triphosphate hydrolases"/>
    <property type="match status" value="1"/>
</dbReference>
<dbReference type="CDD" id="cd01854">
    <property type="entry name" value="YjeQ_EngC"/>
    <property type="match status" value="1"/>
</dbReference>
<dbReference type="GO" id="GO:0042274">
    <property type="term" value="P:ribosomal small subunit biogenesis"/>
    <property type="evidence" value="ECO:0007669"/>
    <property type="project" value="UniProtKB-UniRule"/>
</dbReference>
<keyword evidence="3" id="KW-0862">Zinc</keyword>
<dbReference type="GO" id="GO:0003924">
    <property type="term" value="F:GTPase activity"/>
    <property type="evidence" value="ECO:0007669"/>
    <property type="project" value="UniProtKB-UniRule"/>
</dbReference>
<dbReference type="PROSITE" id="PS50936">
    <property type="entry name" value="ENGC_GTPASE"/>
    <property type="match status" value="1"/>
</dbReference>
<dbReference type="GO" id="GO:0005737">
    <property type="term" value="C:cytoplasm"/>
    <property type="evidence" value="ECO:0007669"/>
    <property type="project" value="UniProtKB-SubCell"/>
</dbReference>
<comment type="similarity">
    <text evidence="3">Belongs to the TRAFAC class YlqF/YawG GTPase family. RsgA subfamily.</text>
</comment>
<evidence type="ECO:0000256" key="3">
    <source>
        <dbReference type="HAMAP-Rule" id="MF_01820"/>
    </source>
</evidence>
<dbReference type="GO" id="GO:0005525">
    <property type="term" value="F:GTP binding"/>
    <property type="evidence" value="ECO:0007669"/>
    <property type="project" value="UniProtKB-UniRule"/>
</dbReference>
<dbReference type="GO" id="GO:0046872">
    <property type="term" value="F:metal ion binding"/>
    <property type="evidence" value="ECO:0007669"/>
    <property type="project" value="UniProtKB-KW"/>
</dbReference>
<comment type="subcellular location">
    <subcellularLocation>
        <location evidence="3">Cytoplasm</location>
    </subcellularLocation>
</comment>
<comment type="function">
    <text evidence="3">One of several proteins that assist in the late maturation steps of the functional core of the 30S ribosomal subunit. Helps release RbfA from mature subunits. May play a role in the assembly of ribosomal proteins into the subunit. Circularly permuted GTPase that catalyzes slow GTP hydrolysis, GTPase activity is stimulated by the 30S ribosomal subunit.</text>
</comment>
<comment type="caution">
    <text evidence="6">The sequence shown here is derived from an EMBL/GenBank/DDBJ whole genome shotgun (WGS) entry which is preliminary data.</text>
</comment>
<name>A0A8J6TVX5_9GAMM</name>
<dbReference type="InterPro" id="IPR027417">
    <property type="entry name" value="P-loop_NTPase"/>
</dbReference>
<dbReference type="PROSITE" id="PS51721">
    <property type="entry name" value="G_CP"/>
    <property type="match status" value="1"/>
</dbReference>
<organism evidence="6 7">
    <name type="scientific">Candidatus Thiopontia autotrophica</name>
    <dbReference type="NCBI Taxonomy" id="2841688"/>
    <lineage>
        <taxon>Bacteria</taxon>
        <taxon>Pseudomonadati</taxon>
        <taxon>Pseudomonadota</taxon>
        <taxon>Gammaproteobacteria</taxon>
        <taxon>Candidatus Thiopontia</taxon>
    </lineage>
</organism>
<evidence type="ECO:0000313" key="6">
    <source>
        <dbReference type="EMBL" id="MBC8519870.1"/>
    </source>
</evidence>
<keyword evidence="3" id="KW-0378">Hydrolase</keyword>
<protein>
    <recommendedName>
        <fullName evidence="3">Small ribosomal subunit biogenesis GTPase RsgA</fullName>
        <ecNumber evidence="3">3.6.1.-</ecNumber>
    </recommendedName>
</protein>
<keyword evidence="2 3" id="KW-0342">GTP-binding</keyword>
<dbReference type="InterPro" id="IPR010914">
    <property type="entry name" value="RsgA_GTPase_dom"/>
</dbReference>
<evidence type="ECO:0000256" key="2">
    <source>
        <dbReference type="ARBA" id="ARBA00023134"/>
    </source>
</evidence>
<feature type="binding site" evidence="3">
    <location>
        <begin position="122"/>
        <end position="125"/>
    </location>
    <ligand>
        <name>GTP</name>
        <dbReference type="ChEBI" id="CHEBI:37565"/>
    </ligand>
</feature>
<feature type="binding site" evidence="3">
    <location>
        <position position="271"/>
    </location>
    <ligand>
        <name>Zn(2+)</name>
        <dbReference type="ChEBI" id="CHEBI:29105"/>
    </ligand>
</feature>
<accession>A0A8J6TVX5</accession>
<dbReference type="Gene3D" id="1.10.40.50">
    <property type="entry name" value="Probable gtpase engc, domain 3"/>
    <property type="match status" value="1"/>
</dbReference>
<evidence type="ECO:0000256" key="1">
    <source>
        <dbReference type="ARBA" id="ARBA00022741"/>
    </source>
</evidence>
<comment type="subunit">
    <text evidence="3">Monomer. Associates with 30S ribosomal subunit, binds 16S rRNA.</text>
</comment>
<keyword evidence="3" id="KW-0479">Metal-binding</keyword>
<dbReference type="NCBIfam" id="TIGR00157">
    <property type="entry name" value="ribosome small subunit-dependent GTPase A"/>
    <property type="match status" value="1"/>
</dbReference>
<keyword evidence="3" id="KW-0963">Cytoplasm</keyword>
<dbReference type="AlphaFoldDB" id="A0A8J6TVX5"/>
<dbReference type="InterPro" id="IPR012340">
    <property type="entry name" value="NA-bd_OB-fold"/>
</dbReference>
<keyword evidence="3" id="KW-0694">RNA-binding</keyword>
<dbReference type="GO" id="GO:0019843">
    <property type="term" value="F:rRNA binding"/>
    <property type="evidence" value="ECO:0007669"/>
    <property type="project" value="UniProtKB-KW"/>
</dbReference>
<feature type="domain" description="EngC GTPase" evidence="4">
    <location>
        <begin position="83"/>
        <end position="232"/>
    </location>
</feature>
<evidence type="ECO:0000313" key="7">
    <source>
        <dbReference type="Proteomes" id="UP000654401"/>
    </source>
</evidence>
<dbReference type="HAMAP" id="MF_01820">
    <property type="entry name" value="GTPase_RsgA"/>
    <property type="match status" value="1"/>
</dbReference>